<accession>A0A133VQ69</accession>
<sequence>MKLSLGRQNFYCKNIINLTEIFRNNFEGINLAESSKDFSEVEDEFEEEVKKLDDTLNDEKYKTVYREADEQNDLRR</sequence>
<name>A0A133VQ69_9EURY</name>
<dbReference type="EMBL" id="LHYJ01000008">
    <property type="protein sequence ID" value="KXB08596.1"/>
    <property type="molecule type" value="Genomic_DNA"/>
</dbReference>
<gene>
    <name evidence="1" type="ORF">AKJ56_00810</name>
</gene>
<reference evidence="1 2" key="1">
    <citation type="journal article" date="2016" name="Sci. Rep.">
        <title>Metabolic traits of an uncultured archaeal lineage -MSBL1- from brine pools of the Red Sea.</title>
        <authorList>
            <person name="Mwirichia R."/>
            <person name="Alam I."/>
            <person name="Rashid M."/>
            <person name="Vinu M."/>
            <person name="Ba-Alawi W."/>
            <person name="Anthony Kamau A."/>
            <person name="Kamanda Ngugi D."/>
            <person name="Goker M."/>
            <person name="Klenk H.P."/>
            <person name="Bajic V."/>
            <person name="Stingl U."/>
        </authorList>
    </citation>
    <scope>NUCLEOTIDE SEQUENCE [LARGE SCALE GENOMIC DNA]</scope>
    <source>
        <strain evidence="1">SCGC-AAA382N08</strain>
    </source>
</reference>
<proteinExistence type="predicted"/>
<comment type="caution">
    <text evidence="1">The sequence shown here is derived from an EMBL/GenBank/DDBJ whole genome shotgun (WGS) entry which is preliminary data.</text>
</comment>
<dbReference type="Proteomes" id="UP000070175">
    <property type="component" value="Unassembled WGS sequence"/>
</dbReference>
<protein>
    <submittedName>
        <fullName evidence="1">Uncharacterized protein</fullName>
    </submittedName>
</protein>
<evidence type="ECO:0000313" key="1">
    <source>
        <dbReference type="EMBL" id="KXB08596.1"/>
    </source>
</evidence>
<organism evidence="1 2">
    <name type="scientific">candidate division MSBL1 archaeon SCGC-AAA382N08</name>
    <dbReference type="NCBI Taxonomy" id="1698285"/>
    <lineage>
        <taxon>Archaea</taxon>
        <taxon>Methanobacteriati</taxon>
        <taxon>Methanobacteriota</taxon>
        <taxon>candidate division MSBL1</taxon>
    </lineage>
</organism>
<keyword evidence="2" id="KW-1185">Reference proteome</keyword>
<dbReference type="AlphaFoldDB" id="A0A133VQ69"/>
<evidence type="ECO:0000313" key="2">
    <source>
        <dbReference type="Proteomes" id="UP000070175"/>
    </source>
</evidence>